<evidence type="ECO:0000313" key="3">
    <source>
        <dbReference type="Proteomes" id="UP000319486"/>
    </source>
</evidence>
<name>A0A502BUX8_9GAMM</name>
<feature type="compositionally biased region" description="Pro residues" evidence="1">
    <location>
        <begin position="10"/>
        <end position="20"/>
    </location>
</feature>
<dbReference type="Proteomes" id="UP000319486">
    <property type="component" value="Unassembled WGS sequence"/>
</dbReference>
<protein>
    <submittedName>
        <fullName evidence="2">Uncharacterized protein</fullName>
    </submittedName>
</protein>
<gene>
    <name evidence="2" type="ORF">EAH88_18570</name>
</gene>
<keyword evidence="3" id="KW-1185">Reference proteome</keyword>
<evidence type="ECO:0000313" key="2">
    <source>
        <dbReference type="EMBL" id="TPG04114.1"/>
    </source>
</evidence>
<accession>A0A502BUX8</accession>
<organism evidence="2 3">
    <name type="scientific">Rhodanobacter glycinis</name>
    <dbReference type="NCBI Taxonomy" id="582702"/>
    <lineage>
        <taxon>Bacteria</taxon>
        <taxon>Pseudomonadati</taxon>
        <taxon>Pseudomonadota</taxon>
        <taxon>Gammaproteobacteria</taxon>
        <taxon>Lysobacterales</taxon>
        <taxon>Rhodanobacteraceae</taxon>
        <taxon>Rhodanobacter</taxon>
    </lineage>
</organism>
<reference evidence="2 3" key="1">
    <citation type="journal article" date="2019" name="Environ. Microbiol.">
        <title>Species interactions and distinct microbial communities in high Arctic permafrost affected cryosols are associated with the CH4 and CO2 gas fluxes.</title>
        <authorList>
            <person name="Altshuler I."/>
            <person name="Hamel J."/>
            <person name="Turney S."/>
            <person name="Magnuson E."/>
            <person name="Levesque R."/>
            <person name="Greer C."/>
            <person name="Whyte L.G."/>
        </authorList>
    </citation>
    <scope>NUCLEOTIDE SEQUENCE [LARGE SCALE GENOMIC DNA]</scope>
    <source>
        <strain evidence="2 3">S13Y</strain>
    </source>
</reference>
<dbReference type="AlphaFoldDB" id="A0A502BUX8"/>
<evidence type="ECO:0000256" key="1">
    <source>
        <dbReference type="SAM" id="MobiDB-lite"/>
    </source>
</evidence>
<feature type="region of interest" description="Disordered" evidence="1">
    <location>
        <begin position="1"/>
        <end position="23"/>
    </location>
</feature>
<dbReference type="EMBL" id="RCZO01000015">
    <property type="protein sequence ID" value="TPG04114.1"/>
    <property type="molecule type" value="Genomic_DNA"/>
</dbReference>
<proteinExistence type="predicted"/>
<sequence>MSVLSGCANPPAPSPTPNPHPQHTVKLKITVEKGSEVNRVEVASQWVVSDLACAPVIWPAGNTRVKQVEVQEQVEKVRDDYIATIIMDRFLADKCHWINGGPDITYFHDDHRLSGVGVNGDVLNGKLTLKMTCLTKLLTNSGTCGLRDKESFYKSEDKNAFNATVELLK</sequence>
<comment type="caution">
    <text evidence="2">The sequence shown here is derived from an EMBL/GenBank/DDBJ whole genome shotgun (WGS) entry which is preliminary data.</text>
</comment>